<dbReference type="AlphaFoldDB" id="A0A2Y9AK50"/>
<keyword evidence="4" id="KW-1185">Reference proteome</keyword>
<feature type="chain" id="PRO_5044071883" evidence="1">
    <location>
        <begin position="16"/>
        <end position="101"/>
    </location>
</feature>
<reference evidence="2 4" key="2">
    <citation type="submission" date="2018-03" db="EMBL/GenBank/DDBJ databases">
        <title>Genomic Encyclopedia of Archaeal and Bacterial Type Strains, Phase II (KMG-II): from individual species to whole genera.</title>
        <authorList>
            <person name="Goeker M."/>
        </authorList>
    </citation>
    <scope>NUCLEOTIDE SEQUENCE [LARGE SCALE GENOMIC DNA]</scope>
    <source>
        <strain evidence="2 4">DSM 25227</strain>
    </source>
</reference>
<dbReference type="Proteomes" id="UP000251571">
    <property type="component" value="Unassembled WGS sequence"/>
</dbReference>
<dbReference type="EMBL" id="UETC01000003">
    <property type="protein sequence ID" value="SSA44525.1"/>
    <property type="molecule type" value="Genomic_DNA"/>
</dbReference>
<evidence type="ECO:0000313" key="5">
    <source>
        <dbReference type="Proteomes" id="UP000251571"/>
    </source>
</evidence>
<dbReference type="RefSeq" id="WP_109564024.1">
    <property type="nucleotide sequence ID" value="NZ_QGDJ01000003.1"/>
</dbReference>
<evidence type="ECO:0000313" key="4">
    <source>
        <dbReference type="Proteomes" id="UP000245839"/>
    </source>
</evidence>
<name>A0A2Y9AK50_9RHOB</name>
<evidence type="ECO:0000256" key="1">
    <source>
        <dbReference type="SAM" id="SignalP"/>
    </source>
</evidence>
<gene>
    <name evidence="2" type="ORF">BCF38_103256</name>
    <name evidence="3" type="ORF">SAMN05421539_103256</name>
</gene>
<feature type="signal peptide" evidence="1">
    <location>
        <begin position="1"/>
        <end position="15"/>
    </location>
</feature>
<sequence length="101" mass="10384">MYRALFLLPLLAACAAELPSVEGSISEAARAAPAPRLIPTGPVLAARDAPVRAQSAEVELTARAARLRQAVAGAAPLPGPTLEARGADLRRRADALRAAPL</sequence>
<protein>
    <submittedName>
        <fullName evidence="3">Uncharacterized protein</fullName>
    </submittedName>
</protein>
<proteinExistence type="predicted"/>
<keyword evidence="1" id="KW-0732">Signal</keyword>
<evidence type="ECO:0000313" key="2">
    <source>
        <dbReference type="EMBL" id="PWJ20438.1"/>
    </source>
</evidence>
<evidence type="ECO:0000313" key="3">
    <source>
        <dbReference type="EMBL" id="SSA44525.1"/>
    </source>
</evidence>
<reference evidence="3 5" key="1">
    <citation type="submission" date="2016-10" db="EMBL/GenBank/DDBJ databases">
        <authorList>
            <person name="Cai Z."/>
        </authorList>
    </citation>
    <scope>NUCLEOTIDE SEQUENCE [LARGE SCALE GENOMIC DNA]</scope>
    <source>
        <strain evidence="3 5">DSM 25227</strain>
    </source>
</reference>
<dbReference type="EMBL" id="QGDJ01000003">
    <property type="protein sequence ID" value="PWJ20438.1"/>
    <property type="molecule type" value="Genomic_DNA"/>
</dbReference>
<organism evidence="3 5">
    <name type="scientific">Jannaschia seohaensis</name>
    <dbReference type="NCBI Taxonomy" id="475081"/>
    <lineage>
        <taxon>Bacteria</taxon>
        <taxon>Pseudomonadati</taxon>
        <taxon>Pseudomonadota</taxon>
        <taxon>Alphaproteobacteria</taxon>
        <taxon>Rhodobacterales</taxon>
        <taxon>Roseobacteraceae</taxon>
        <taxon>Jannaschia</taxon>
    </lineage>
</organism>
<dbReference type="Proteomes" id="UP000245839">
    <property type="component" value="Unassembled WGS sequence"/>
</dbReference>
<accession>A0A2Y9AK50</accession>